<evidence type="ECO:0000313" key="3">
    <source>
        <dbReference type="Proteomes" id="UP000287188"/>
    </source>
</evidence>
<dbReference type="Proteomes" id="UP000287188">
    <property type="component" value="Unassembled WGS sequence"/>
</dbReference>
<dbReference type="InterPro" id="IPR013216">
    <property type="entry name" value="Methyltransf_11"/>
</dbReference>
<evidence type="ECO:0000313" key="2">
    <source>
        <dbReference type="EMBL" id="GCE21570.1"/>
    </source>
</evidence>
<dbReference type="GO" id="GO:0008757">
    <property type="term" value="F:S-adenosylmethionine-dependent methyltransferase activity"/>
    <property type="evidence" value="ECO:0007669"/>
    <property type="project" value="InterPro"/>
</dbReference>
<gene>
    <name evidence="2" type="ORF">KDK_53700</name>
</gene>
<proteinExistence type="predicted"/>
<dbReference type="Gene3D" id="3.40.50.150">
    <property type="entry name" value="Vaccinia Virus protein VP39"/>
    <property type="match status" value="1"/>
</dbReference>
<accession>A0A402AR44</accession>
<feature type="domain" description="Methyltransferase type 11" evidence="1">
    <location>
        <begin position="16"/>
        <end position="97"/>
    </location>
</feature>
<dbReference type="AlphaFoldDB" id="A0A402AR44"/>
<dbReference type="PANTHER" id="PTHR43591:SF24">
    <property type="entry name" value="2-METHOXY-6-POLYPRENYL-1,4-BENZOQUINOL METHYLASE, MITOCHONDRIAL"/>
    <property type="match status" value="1"/>
</dbReference>
<dbReference type="InterPro" id="IPR029063">
    <property type="entry name" value="SAM-dependent_MTases_sf"/>
</dbReference>
<reference evidence="3" key="1">
    <citation type="submission" date="2018-12" db="EMBL/GenBank/DDBJ databases">
        <title>Tengunoibacter tsumagoiensis gen. nov., sp. nov., Dictyobacter kobayashii sp. nov., D. alpinus sp. nov., and D. joshuensis sp. nov. and description of Dictyobacteraceae fam. nov. within the order Ktedonobacterales isolated from Tengu-no-mugimeshi.</title>
        <authorList>
            <person name="Wang C.M."/>
            <person name="Zheng Y."/>
            <person name="Sakai Y."/>
            <person name="Toyoda A."/>
            <person name="Minakuchi Y."/>
            <person name="Abe K."/>
            <person name="Yokota A."/>
            <person name="Yabe S."/>
        </authorList>
    </citation>
    <scope>NUCLEOTIDE SEQUENCE [LARGE SCALE GENOMIC DNA]</scope>
    <source>
        <strain evidence="3">Uno11</strain>
    </source>
</reference>
<dbReference type="EMBL" id="BIFS01000001">
    <property type="protein sequence ID" value="GCE21570.1"/>
    <property type="molecule type" value="Genomic_DNA"/>
</dbReference>
<protein>
    <recommendedName>
        <fullName evidence="1">Methyltransferase type 11 domain-containing protein</fullName>
    </recommendedName>
</protein>
<keyword evidence="3" id="KW-1185">Reference proteome</keyword>
<organism evidence="2 3">
    <name type="scientific">Dictyobacter kobayashii</name>
    <dbReference type="NCBI Taxonomy" id="2014872"/>
    <lineage>
        <taxon>Bacteria</taxon>
        <taxon>Bacillati</taxon>
        <taxon>Chloroflexota</taxon>
        <taxon>Ktedonobacteria</taxon>
        <taxon>Ktedonobacterales</taxon>
        <taxon>Dictyobacteraceae</taxon>
        <taxon>Dictyobacter</taxon>
    </lineage>
</organism>
<sequence>MLALARAKMCAFARLVGPGGHVTGLDFSQRMVEVARRRTPDFSLPLRFMQGDLHELSFADNTFDRCYAEKTFQHLSNPRRALAELIRVMKPGGLLVIAEADHETQVLDSPYPDVTRRFLRFRNAGMKQPDIAHRLYALCKDLGVTDIHIEPLTCVTTDYKNIEARAHFVEGMELACQHAVVTPEEAELWITAFNEAVRSERFFHAVTWFLTRIRKPL</sequence>
<name>A0A402AR44_9CHLR</name>
<evidence type="ECO:0000259" key="1">
    <source>
        <dbReference type="Pfam" id="PF08241"/>
    </source>
</evidence>
<dbReference type="PANTHER" id="PTHR43591">
    <property type="entry name" value="METHYLTRANSFERASE"/>
    <property type="match status" value="1"/>
</dbReference>
<dbReference type="CDD" id="cd02440">
    <property type="entry name" value="AdoMet_MTases"/>
    <property type="match status" value="1"/>
</dbReference>
<dbReference type="Pfam" id="PF08241">
    <property type="entry name" value="Methyltransf_11"/>
    <property type="match status" value="1"/>
</dbReference>
<dbReference type="RefSeq" id="WP_161977674.1">
    <property type="nucleotide sequence ID" value="NZ_BIFS01000001.1"/>
</dbReference>
<comment type="caution">
    <text evidence="2">The sequence shown here is derived from an EMBL/GenBank/DDBJ whole genome shotgun (WGS) entry which is preliminary data.</text>
</comment>
<dbReference type="SUPFAM" id="SSF53335">
    <property type="entry name" value="S-adenosyl-L-methionine-dependent methyltransferases"/>
    <property type="match status" value="1"/>
</dbReference>